<dbReference type="PROSITE" id="PS50887">
    <property type="entry name" value="GGDEF"/>
    <property type="match status" value="1"/>
</dbReference>
<organism evidence="3 4">
    <name type="scientific">Catellatospora coxensis</name>
    <dbReference type="NCBI Taxonomy" id="310354"/>
    <lineage>
        <taxon>Bacteria</taxon>
        <taxon>Bacillati</taxon>
        <taxon>Actinomycetota</taxon>
        <taxon>Actinomycetes</taxon>
        <taxon>Micromonosporales</taxon>
        <taxon>Micromonosporaceae</taxon>
        <taxon>Catellatospora</taxon>
    </lineage>
</organism>
<dbReference type="CDD" id="cd01948">
    <property type="entry name" value="EAL"/>
    <property type="match status" value="1"/>
</dbReference>
<dbReference type="Pfam" id="PF00990">
    <property type="entry name" value="GGDEF"/>
    <property type="match status" value="1"/>
</dbReference>
<dbReference type="PANTHER" id="PTHR33121">
    <property type="entry name" value="CYCLIC DI-GMP PHOSPHODIESTERASE PDEF"/>
    <property type="match status" value="1"/>
</dbReference>
<dbReference type="InterPro" id="IPR043128">
    <property type="entry name" value="Rev_trsase/Diguanyl_cyclase"/>
</dbReference>
<dbReference type="CDD" id="cd01949">
    <property type="entry name" value="GGDEF"/>
    <property type="match status" value="1"/>
</dbReference>
<comment type="caution">
    <text evidence="3">The sequence shown here is derived from an EMBL/GenBank/DDBJ whole genome shotgun (WGS) entry which is preliminary data.</text>
</comment>
<feature type="domain" description="EAL" evidence="1">
    <location>
        <begin position="310"/>
        <end position="565"/>
    </location>
</feature>
<dbReference type="InterPro" id="IPR001633">
    <property type="entry name" value="EAL_dom"/>
</dbReference>
<dbReference type="InterPro" id="IPR029787">
    <property type="entry name" value="Nucleotide_cyclase"/>
</dbReference>
<dbReference type="PANTHER" id="PTHR33121:SF70">
    <property type="entry name" value="SIGNALING PROTEIN YKOW"/>
    <property type="match status" value="1"/>
</dbReference>
<name>A0A8J3KTL5_9ACTN</name>
<keyword evidence="4" id="KW-1185">Reference proteome</keyword>
<dbReference type="Gene3D" id="3.20.20.450">
    <property type="entry name" value="EAL domain"/>
    <property type="match status" value="1"/>
</dbReference>
<dbReference type="InterPro" id="IPR050706">
    <property type="entry name" value="Cyclic-di-GMP_PDE-like"/>
</dbReference>
<dbReference type="RefSeq" id="WP_203692379.1">
    <property type="nucleotide sequence ID" value="NZ_BONI01000019.1"/>
</dbReference>
<sequence length="571" mass="60735">MPHSAQIDVLAQDVTMISAREACTAVGEIFRSRPDTTAVAVTDGDRVGLITRSRLAHAAARAGGHARHCTAANLADWHPLRLPGELTAVAAAHQVRARRPAQRYEDVLVDRESGRLGALAVVRLFDVVAAQFAERADSDHLTGLVNRAKFLDLVMDACADADHGGDLVAVAFIDLDGMKRVNDVRGHRQGDLVLTQVGRQLREASRPGEIAARLGGDEFAVLRRVPRHVDAEAAALDLGRRCVLAIGARDGRQDKQVRMHASVGVAVSASCGEPQDLVGEADAAMYRAKQAGGNRVEVALPVGAACGVPADGDEPAVLAAVAEDQLRLHYQPIVRLADRRIDSMEALLRWQHPVRGLLAPGEFLPAAARAGHMPLLDRWVLGRACADLAEVRAALGRAAPSKVNVNISAASLETPFDDMVLDALAEAGLPPHSLRLELPENAELEALATASPRLARLAEHGVRLTLDDMGAGSTNLRYLSTLDVQGIKIDRGFVAGMLHNPRDHAVVKLLSDLGHGLGLRTTAEGVENAEQLAVLDDLGVPYAQGFHLGAPQPLAAVRRLLRARVPSGTAM</sequence>
<dbReference type="EMBL" id="BONI01000019">
    <property type="protein sequence ID" value="GIG05983.1"/>
    <property type="molecule type" value="Genomic_DNA"/>
</dbReference>
<protein>
    <recommendedName>
        <fullName evidence="5">Diguanylate cyclase (GGDEF)-like protein</fullName>
    </recommendedName>
</protein>
<dbReference type="InterPro" id="IPR035919">
    <property type="entry name" value="EAL_sf"/>
</dbReference>
<accession>A0A8J3KTL5</accession>
<dbReference type="PROSITE" id="PS50883">
    <property type="entry name" value="EAL"/>
    <property type="match status" value="1"/>
</dbReference>
<dbReference type="SMART" id="SM00052">
    <property type="entry name" value="EAL"/>
    <property type="match status" value="1"/>
</dbReference>
<dbReference type="NCBIfam" id="TIGR00254">
    <property type="entry name" value="GGDEF"/>
    <property type="match status" value="1"/>
</dbReference>
<dbReference type="Gene3D" id="3.30.70.270">
    <property type="match status" value="1"/>
</dbReference>
<evidence type="ECO:0000259" key="2">
    <source>
        <dbReference type="PROSITE" id="PS50887"/>
    </source>
</evidence>
<feature type="domain" description="GGDEF" evidence="2">
    <location>
        <begin position="166"/>
        <end position="301"/>
    </location>
</feature>
<evidence type="ECO:0000313" key="3">
    <source>
        <dbReference type="EMBL" id="GIG05983.1"/>
    </source>
</evidence>
<dbReference type="SUPFAM" id="SSF141868">
    <property type="entry name" value="EAL domain-like"/>
    <property type="match status" value="1"/>
</dbReference>
<reference evidence="3 4" key="1">
    <citation type="submission" date="2021-01" db="EMBL/GenBank/DDBJ databases">
        <title>Whole genome shotgun sequence of Catellatospora coxensis NBRC 107359.</title>
        <authorList>
            <person name="Komaki H."/>
            <person name="Tamura T."/>
        </authorList>
    </citation>
    <scope>NUCLEOTIDE SEQUENCE [LARGE SCALE GENOMIC DNA]</scope>
    <source>
        <strain evidence="3 4">NBRC 107359</strain>
    </source>
</reference>
<evidence type="ECO:0000259" key="1">
    <source>
        <dbReference type="PROSITE" id="PS50883"/>
    </source>
</evidence>
<dbReference type="AlphaFoldDB" id="A0A8J3KTL5"/>
<dbReference type="GO" id="GO:0071111">
    <property type="term" value="F:cyclic-guanylate-specific phosphodiesterase activity"/>
    <property type="evidence" value="ECO:0007669"/>
    <property type="project" value="InterPro"/>
</dbReference>
<gene>
    <name evidence="3" type="ORF">Cco03nite_26830</name>
</gene>
<dbReference type="SUPFAM" id="SSF55073">
    <property type="entry name" value="Nucleotide cyclase"/>
    <property type="match status" value="1"/>
</dbReference>
<evidence type="ECO:0008006" key="5">
    <source>
        <dbReference type="Google" id="ProtNLM"/>
    </source>
</evidence>
<proteinExistence type="predicted"/>
<dbReference type="InterPro" id="IPR000160">
    <property type="entry name" value="GGDEF_dom"/>
</dbReference>
<dbReference type="Pfam" id="PF00563">
    <property type="entry name" value="EAL"/>
    <property type="match status" value="1"/>
</dbReference>
<evidence type="ECO:0000313" key="4">
    <source>
        <dbReference type="Proteomes" id="UP000630887"/>
    </source>
</evidence>
<dbReference type="Proteomes" id="UP000630887">
    <property type="component" value="Unassembled WGS sequence"/>
</dbReference>
<dbReference type="SMART" id="SM00267">
    <property type="entry name" value="GGDEF"/>
    <property type="match status" value="1"/>
</dbReference>